<dbReference type="EMBL" id="HBHI01016922">
    <property type="protein sequence ID" value="CAD9677373.1"/>
    <property type="molecule type" value="Transcribed_RNA"/>
</dbReference>
<comment type="pathway">
    <text evidence="3 14">Carbohydrate degradation; glycolysis; pyruvate from D-glyceraldehyde 3-phosphate: step 5/5.</text>
</comment>
<comment type="catalytic activity">
    <reaction evidence="14">
        <text>pyruvate + ATP = phosphoenolpyruvate + ADP + H(+)</text>
        <dbReference type="Rhea" id="RHEA:18157"/>
        <dbReference type="ChEBI" id="CHEBI:15361"/>
        <dbReference type="ChEBI" id="CHEBI:15378"/>
        <dbReference type="ChEBI" id="CHEBI:30616"/>
        <dbReference type="ChEBI" id="CHEBI:58702"/>
        <dbReference type="ChEBI" id="CHEBI:456216"/>
        <dbReference type="EC" id="2.7.1.40"/>
    </reaction>
</comment>
<dbReference type="FunFam" id="2.40.33.10:FF:000001">
    <property type="entry name" value="Pyruvate kinase"/>
    <property type="match status" value="1"/>
</dbReference>
<keyword evidence="13" id="KW-0670">Pyruvate</keyword>
<dbReference type="NCBIfam" id="TIGR01064">
    <property type="entry name" value="pyruv_kin"/>
    <property type="match status" value="1"/>
</dbReference>
<evidence type="ECO:0000256" key="3">
    <source>
        <dbReference type="ARBA" id="ARBA00004997"/>
    </source>
</evidence>
<dbReference type="EC" id="2.7.1.40" evidence="5 14"/>
<keyword evidence="12 14" id="KW-0324">Glycolysis</keyword>
<dbReference type="InterPro" id="IPR015795">
    <property type="entry name" value="Pyrv_Knase_C"/>
</dbReference>
<proteinExistence type="inferred from homology"/>
<sequence length="614" mass="66428">MLSHASSFAWSRARLSSVARRSFSTTTAPHDNGNLTKYGSTKSIPLLSHGYNDKTTSQSSSFSTLVAIAHGNYEQSETSFENEKKKWTPQLTKIVATIGPTSEQLDVLQDVVKSGMRIMRLNFSHATTEEVELRVSNLKKCKGRHGAVLGSGNDNPETFNNVRATLLDTRGPEIRCGKLRNDHSGHETVTLQAGSSVTLHTDKHWQDAGGNSTDLYIDYINLHKSLDVGMKVLLDDGAIIMTVTSVEKDKEFHGTVTCTIDNTGELRSRAGVNLPGAATDLPAMSEKDRIDIKYGMTKDVDYLAASFIQNADGVREIRRYMRECANELGWEPTAPLPLIISKIESVSACNNFDEILAESDGIMVARGDLGVEIPIQQVVNAQKEMVSACNAVGKPVIVATQMLESMAKNPRPTRAEVADVTNAVYDGADAVMLSGETAKGKYPIEAVKMMNEIIFSAEGFAQSRPDLANTYGGRIFAERHADMDPKLKQEASLAKAAVAAAFKRSASAILVLPSVQTLGGDNLPRLVSANRPDVPIVVFSPSAKVARQLMLHRGVHPVVGQLSGVSFQKRPGRAMKFAQQMGFVSAGDDVVLVGMEPSGTDDEMFATLRVATVS</sequence>
<reference evidence="17" key="1">
    <citation type="submission" date="2021-01" db="EMBL/GenBank/DDBJ databases">
        <authorList>
            <person name="Corre E."/>
            <person name="Pelletier E."/>
            <person name="Niang G."/>
            <person name="Scheremetjew M."/>
            <person name="Finn R."/>
            <person name="Kale V."/>
            <person name="Holt S."/>
            <person name="Cochrane G."/>
            <person name="Meng A."/>
            <person name="Brown T."/>
            <person name="Cohen L."/>
        </authorList>
    </citation>
    <scope>NUCLEOTIDE SEQUENCE</scope>
    <source>
        <strain evidence="17">CCMP1452</strain>
    </source>
</reference>
<dbReference type="InterPro" id="IPR036918">
    <property type="entry name" value="Pyrv_Knase_C_sf"/>
</dbReference>
<keyword evidence="7" id="KW-0479">Metal-binding</keyword>
<dbReference type="GO" id="GO:0030955">
    <property type="term" value="F:potassium ion binding"/>
    <property type="evidence" value="ECO:0007669"/>
    <property type="project" value="InterPro"/>
</dbReference>
<name>A0A7S2WB68_9STRA</name>
<evidence type="ECO:0000256" key="14">
    <source>
        <dbReference type="RuleBase" id="RU000504"/>
    </source>
</evidence>
<dbReference type="GO" id="GO:0016301">
    <property type="term" value="F:kinase activity"/>
    <property type="evidence" value="ECO:0007669"/>
    <property type="project" value="UniProtKB-KW"/>
</dbReference>
<dbReference type="SUPFAM" id="SSF50800">
    <property type="entry name" value="PK beta-barrel domain-like"/>
    <property type="match status" value="1"/>
</dbReference>
<feature type="domain" description="Pyruvate kinase barrel" evidence="15">
    <location>
        <begin position="92"/>
        <end position="447"/>
    </location>
</feature>
<dbReference type="InterPro" id="IPR015813">
    <property type="entry name" value="Pyrv/PenolPyrv_kinase-like_dom"/>
</dbReference>
<dbReference type="InterPro" id="IPR015806">
    <property type="entry name" value="Pyrv_Knase_insert_dom_sf"/>
</dbReference>
<accession>A0A7S2WB68</accession>
<evidence type="ECO:0000256" key="9">
    <source>
        <dbReference type="ARBA" id="ARBA00022777"/>
    </source>
</evidence>
<dbReference type="Pfam" id="PF00224">
    <property type="entry name" value="PK"/>
    <property type="match status" value="1"/>
</dbReference>
<evidence type="ECO:0000256" key="1">
    <source>
        <dbReference type="ARBA" id="ARBA00001946"/>
    </source>
</evidence>
<evidence type="ECO:0000256" key="5">
    <source>
        <dbReference type="ARBA" id="ARBA00012142"/>
    </source>
</evidence>
<dbReference type="GO" id="GO:0004743">
    <property type="term" value="F:pyruvate kinase activity"/>
    <property type="evidence" value="ECO:0007669"/>
    <property type="project" value="UniProtKB-EC"/>
</dbReference>
<comment type="cofactor">
    <cofactor evidence="2">
        <name>K(+)</name>
        <dbReference type="ChEBI" id="CHEBI:29103"/>
    </cofactor>
</comment>
<dbReference type="Gene3D" id="3.20.20.60">
    <property type="entry name" value="Phosphoenolpyruvate-binding domains"/>
    <property type="match status" value="1"/>
</dbReference>
<dbReference type="Gene3D" id="2.40.33.10">
    <property type="entry name" value="PK beta-barrel domain-like"/>
    <property type="match status" value="1"/>
</dbReference>
<dbReference type="InterPro" id="IPR011037">
    <property type="entry name" value="Pyrv_Knase-like_insert_dom_sf"/>
</dbReference>
<dbReference type="SUPFAM" id="SSF52935">
    <property type="entry name" value="PK C-terminal domain-like"/>
    <property type="match status" value="1"/>
</dbReference>
<dbReference type="SUPFAM" id="SSF51621">
    <property type="entry name" value="Phosphoenolpyruvate/pyruvate domain"/>
    <property type="match status" value="1"/>
</dbReference>
<dbReference type="FunFam" id="3.20.20.60:FF:000025">
    <property type="entry name" value="Pyruvate kinase"/>
    <property type="match status" value="1"/>
</dbReference>
<dbReference type="NCBIfam" id="NF004491">
    <property type="entry name" value="PRK05826.1"/>
    <property type="match status" value="1"/>
</dbReference>
<dbReference type="InterPro" id="IPR015793">
    <property type="entry name" value="Pyrv_Knase_brl"/>
</dbReference>
<keyword evidence="6 14" id="KW-0808">Transferase</keyword>
<comment type="similarity">
    <text evidence="4 14">Belongs to the pyruvate kinase family.</text>
</comment>
<feature type="domain" description="Pyruvate kinase C-terminal" evidence="16">
    <location>
        <begin position="492"/>
        <end position="600"/>
    </location>
</feature>
<evidence type="ECO:0000256" key="6">
    <source>
        <dbReference type="ARBA" id="ARBA00022679"/>
    </source>
</evidence>
<evidence type="ECO:0000313" key="17">
    <source>
        <dbReference type="EMBL" id="CAD9677373.1"/>
    </source>
</evidence>
<comment type="cofactor">
    <cofactor evidence="1">
        <name>Mg(2+)</name>
        <dbReference type="ChEBI" id="CHEBI:18420"/>
    </cofactor>
</comment>
<protein>
    <recommendedName>
        <fullName evidence="5 14">Pyruvate kinase</fullName>
        <ecNumber evidence="5 14">2.7.1.40</ecNumber>
    </recommendedName>
</protein>
<evidence type="ECO:0000256" key="2">
    <source>
        <dbReference type="ARBA" id="ARBA00001958"/>
    </source>
</evidence>
<evidence type="ECO:0000256" key="4">
    <source>
        <dbReference type="ARBA" id="ARBA00008663"/>
    </source>
</evidence>
<evidence type="ECO:0000256" key="11">
    <source>
        <dbReference type="ARBA" id="ARBA00022842"/>
    </source>
</evidence>
<dbReference type="InterPro" id="IPR040442">
    <property type="entry name" value="Pyrv_kinase-like_dom_sf"/>
</dbReference>
<dbReference type="Pfam" id="PF02887">
    <property type="entry name" value="PK_C"/>
    <property type="match status" value="1"/>
</dbReference>
<evidence type="ECO:0000256" key="12">
    <source>
        <dbReference type="ARBA" id="ARBA00023152"/>
    </source>
</evidence>
<dbReference type="AlphaFoldDB" id="A0A7S2WB68"/>
<keyword evidence="11 14" id="KW-0460">Magnesium</keyword>
<dbReference type="Gene3D" id="3.40.1380.20">
    <property type="entry name" value="Pyruvate kinase, C-terminal domain"/>
    <property type="match status" value="1"/>
</dbReference>
<gene>
    <name evidence="17" type="ORF">EANT1437_LOCUS8690</name>
</gene>
<evidence type="ECO:0000256" key="8">
    <source>
        <dbReference type="ARBA" id="ARBA00022741"/>
    </source>
</evidence>
<dbReference type="UniPathway" id="UPA00109">
    <property type="reaction ID" value="UER00188"/>
</dbReference>
<dbReference type="PRINTS" id="PR01050">
    <property type="entry name" value="PYRUVTKNASE"/>
</dbReference>
<dbReference type="GO" id="GO:0005524">
    <property type="term" value="F:ATP binding"/>
    <property type="evidence" value="ECO:0007669"/>
    <property type="project" value="UniProtKB-KW"/>
</dbReference>
<keyword evidence="9 14" id="KW-0418">Kinase</keyword>
<evidence type="ECO:0000259" key="16">
    <source>
        <dbReference type="Pfam" id="PF02887"/>
    </source>
</evidence>
<keyword evidence="8" id="KW-0547">Nucleotide-binding</keyword>
<dbReference type="InterPro" id="IPR001697">
    <property type="entry name" value="Pyr_Knase"/>
</dbReference>
<dbReference type="GO" id="GO:0000287">
    <property type="term" value="F:magnesium ion binding"/>
    <property type="evidence" value="ECO:0007669"/>
    <property type="project" value="InterPro"/>
</dbReference>
<evidence type="ECO:0000256" key="13">
    <source>
        <dbReference type="ARBA" id="ARBA00023317"/>
    </source>
</evidence>
<keyword evidence="10" id="KW-0067">ATP-binding</keyword>
<organism evidence="17">
    <name type="scientific">Eucampia antarctica</name>
    <dbReference type="NCBI Taxonomy" id="49252"/>
    <lineage>
        <taxon>Eukaryota</taxon>
        <taxon>Sar</taxon>
        <taxon>Stramenopiles</taxon>
        <taxon>Ochrophyta</taxon>
        <taxon>Bacillariophyta</taxon>
        <taxon>Mediophyceae</taxon>
        <taxon>Biddulphiophycidae</taxon>
        <taxon>Hemiaulales</taxon>
        <taxon>Hemiaulaceae</taxon>
        <taxon>Eucampia</taxon>
    </lineage>
</organism>
<evidence type="ECO:0000256" key="7">
    <source>
        <dbReference type="ARBA" id="ARBA00022723"/>
    </source>
</evidence>
<dbReference type="PANTHER" id="PTHR11817">
    <property type="entry name" value="PYRUVATE KINASE"/>
    <property type="match status" value="1"/>
</dbReference>
<evidence type="ECO:0000259" key="15">
    <source>
        <dbReference type="Pfam" id="PF00224"/>
    </source>
</evidence>
<evidence type="ECO:0000256" key="10">
    <source>
        <dbReference type="ARBA" id="ARBA00022840"/>
    </source>
</evidence>